<comment type="similarity">
    <text evidence="7">Belongs to the SMC family.</text>
</comment>
<dbReference type="GO" id="GO:0006260">
    <property type="term" value="P:DNA replication"/>
    <property type="evidence" value="ECO:0007669"/>
    <property type="project" value="UniProtKB-UniRule"/>
</dbReference>
<dbReference type="GO" id="GO:0003677">
    <property type="term" value="F:DNA binding"/>
    <property type="evidence" value="ECO:0007669"/>
    <property type="project" value="UniProtKB-UniRule"/>
</dbReference>
<dbReference type="InterPro" id="IPR036277">
    <property type="entry name" value="SMC_hinge_sf"/>
</dbReference>
<feature type="coiled-coil region" evidence="7">
    <location>
        <begin position="673"/>
        <end position="795"/>
    </location>
</feature>
<dbReference type="GO" id="GO:0005694">
    <property type="term" value="C:chromosome"/>
    <property type="evidence" value="ECO:0007669"/>
    <property type="project" value="InterPro"/>
</dbReference>
<dbReference type="GO" id="GO:0016887">
    <property type="term" value="F:ATP hydrolysis activity"/>
    <property type="evidence" value="ECO:0007669"/>
    <property type="project" value="InterPro"/>
</dbReference>
<dbReference type="GO" id="GO:0030261">
    <property type="term" value="P:chromosome condensation"/>
    <property type="evidence" value="ECO:0007669"/>
    <property type="project" value="InterPro"/>
</dbReference>
<evidence type="ECO:0000256" key="3">
    <source>
        <dbReference type="ARBA" id="ARBA00022741"/>
    </source>
</evidence>
<feature type="coiled-coil region" evidence="7">
    <location>
        <begin position="234"/>
        <end position="385"/>
    </location>
</feature>
<comment type="function">
    <text evidence="7">Required for chromosome condensation and partitioning.</text>
</comment>
<evidence type="ECO:0000256" key="2">
    <source>
        <dbReference type="ARBA" id="ARBA00022490"/>
    </source>
</evidence>
<keyword evidence="4 7" id="KW-0067">ATP-binding</keyword>
<dbReference type="Proteomes" id="UP000313312">
    <property type="component" value="Unassembled WGS sequence"/>
</dbReference>
<dbReference type="FunFam" id="3.40.50.300:FF:000901">
    <property type="entry name" value="Chromosome partition protein Smc"/>
    <property type="match status" value="1"/>
</dbReference>
<comment type="subcellular location">
    <subcellularLocation>
        <location evidence="1 7">Cytoplasm</location>
    </subcellularLocation>
</comment>
<dbReference type="GO" id="GO:0007059">
    <property type="term" value="P:chromosome segregation"/>
    <property type="evidence" value="ECO:0007669"/>
    <property type="project" value="UniProtKB-UniRule"/>
</dbReference>
<dbReference type="InterPro" id="IPR010935">
    <property type="entry name" value="SMC_hinge"/>
</dbReference>
<dbReference type="Gene3D" id="3.30.70.1620">
    <property type="match status" value="1"/>
</dbReference>
<dbReference type="SUPFAM" id="SSF75553">
    <property type="entry name" value="Smc hinge domain"/>
    <property type="match status" value="1"/>
</dbReference>
<comment type="subunit">
    <text evidence="7">Homodimer.</text>
</comment>
<dbReference type="GO" id="GO:0005737">
    <property type="term" value="C:cytoplasm"/>
    <property type="evidence" value="ECO:0007669"/>
    <property type="project" value="UniProtKB-SubCell"/>
</dbReference>
<evidence type="ECO:0000259" key="8">
    <source>
        <dbReference type="SMART" id="SM00968"/>
    </source>
</evidence>
<evidence type="ECO:0000256" key="4">
    <source>
        <dbReference type="ARBA" id="ARBA00022840"/>
    </source>
</evidence>
<name>A0A5C4TKL2_FRUSA</name>
<dbReference type="AlphaFoldDB" id="A0A5C4TKL2"/>
<dbReference type="EMBL" id="QFCR01000002">
    <property type="protein sequence ID" value="TNK91048.1"/>
    <property type="molecule type" value="Genomic_DNA"/>
</dbReference>
<dbReference type="Pfam" id="PF02463">
    <property type="entry name" value="SMC_N"/>
    <property type="match status" value="2"/>
</dbReference>
<feature type="domain" description="SMC hinge" evidence="8">
    <location>
        <begin position="519"/>
        <end position="638"/>
    </location>
</feature>
<gene>
    <name evidence="7 9" type="primary">smc</name>
    <name evidence="9" type="ORF">DID87_01515</name>
</gene>
<feature type="coiled-coil region" evidence="7">
    <location>
        <begin position="174"/>
        <end position="201"/>
    </location>
</feature>
<evidence type="ECO:0000256" key="6">
    <source>
        <dbReference type="ARBA" id="ARBA00023125"/>
    </source>
</evidence>
<evidence type="ECO:0000256" key="7">
    <source>
        <dbReference type="HAMAP-Rule" id="MF_01894"/>
    </source>
</evidence>
<reference evidence="9 10" key="1">
    <citation type="submission" date="2018-05" db="EMBL/GenBank/DDBJ databases">
        <title>Lactobacillus sanfranciscensis Ah4 draft denome sequence.</title>
        <authorList>
            <person name="Zhang G."/>
        </authorList>
    </citation>
    <scope>NUCLEOTIDE SEQUENCE [LARGE SCALE GENOMIC DNA]</scope>
    <source>
        <strain evidence="9 10">Ah4</strain>
    </source>
</reference>
<feature type="coiled-coil region" evidence="7">
    <location>
        <begin position="418"/>
        <end position="476"/>
    </location>
</feature>
<keyword evidence="6 7" id="KW-0238">DNA-binding</keyword>
<feature type="binding site" evidence="7">
    <location>
        <begin position="32"/>
        <end position="39"/>
    </location>
    <ligand>
        <name>ATP</name>
        <dbReference type="ChEBI" id="CHEBI:30616"/>
    </ligand>
</feature>
<dbReference type="InterPro" id="IPR027417">
    <property type="entry name" value="P-loop_NTPase"/>
</dbReference>
<dbReference type="PANTHER" id="PTHR43977">
    <property type="entry name" value="STRUCTURAL MAINTENANCE OF CHROMOSOMES PROTEIN 3"/>
    <property type="match status" value="1"/>
</dbReference>
<dbReference type="RefSeq" id="WP_139562751.1">
    <property type="nucleotide sequence ID" value="NZ_JARBEX010000001.1"/>
</dbReference>
<dbReference type="HAMAP" id="MF_01894">
    <property type="entry name" value="Smc_prok"/>
    <property type="match status" value="1"/>
</dbReference>
<evidence type="ECO:0000313" key="10">
    <source>
        <dbReference type="Proteomes" id="UP000313312"/>
    </source>
</evidence>
<feature type="coiled-coil region" evidence="7">
    <location>
        <begin position="943"/>
        <end position="1005"/>
    </location>
</feature>
<proteinExistence type="inferred from homology"/>
<organism evidence="9 10">
    <name type="scientific">Fructilactobacillus sanfranciscensis</name>
    <name type="common">Lactobacillus sanfranciscensis</name>
    <dbReference type="NCBI Taxonomy" id="1625"/>
    <lineage>
        <taxon>Bacteria</taxon>
        <taxon>Bacillati</taxon>
        <taxon>Bacillota</taxon>
        <taxon>Bacilli</taxon>
        <taxon>Lactobacillales</taxon>
        <taxon>Lactobacillaceae</taxon>
        <taxon>Fructilactobacillus</taxon>
    </lineage>
</organism>
<dbReference type="InterPro" id="IPR024704">
    <property type="entry name" value="SMC"/>
</dbReference>
<evidence type="ECO:0000256" key="5">
    <source>
        <dbReference type="ARBA" id="ARBA00023054"/>
    </source>
</evidence>
<dbReference type="InterPro" id="IPR003395">
    <property type="entry name" value="RecF/RecN/SMC_N"/>
</dbReference>
<dbReference type="SMART" id="SM00968">
    <property type="entry name" value="SMC_hinge"/>
    <property type="match status" value="1"/>
</dbReference>
<dbReference type="Gene3D" id="3.40.50.300">
    <property type="entry name" value="P-loop containing nucleotide triphosphate hydrolases"/>
    <property type="match status" value="2"/>
</dbReference>
<dbReference type="Pfam" id="PF06470">
    <property type="entry name" value="SMC_hinge"/>
    <property type="match status" value="1"/>
</dbReference>
<keyword evidence="2 7" id="KW-0963">Cytoplasm</keyword>
<comment type="caution">
    <text evidence="9">The sequence shown here is derived from an EMBL/GenBank/DDBJ whole genome shotgun (WGS) entry which is preliminary data.</text>
</comment>
<protein>
    <recommendedName>
        <fullName evidence="7">Chromosome partition protein Smc</fullName>
    </recommendedName>
</protein>
<dbReference type="InterPro" id="IPR011890">
    <property type="entry name" value="SMC_prok"/>
</dbReference>
<keyword evidence="5 7" id="KW-0175">Coiled coil</keyword>
<evidence type="ECO:0000313" key="9">
    <source>
        <dbReference type="EMBL" id="TNK91048.1"/>
    </source>
</evidence>
<dbReference type="GO" id="GO:0007062">
    <property type="term" value="P:sister chromatid cohesion"/>
    <property type="evidence" value="ECO:0007669"/>
    <property type="project" value="InterPro"/>
</dbReference>
<dbReference type="Gene3D" id="1.20.1060.20">
    <property type="match status" value="1"/>
</dbReference>
<keyword evidence="3 7" id="KW-0547">Nucleotide-binding</keyword>
<comment type="domain">
    <text evidence="7">Contains large globular domains required for ATP hydrolysis at each terminus and a third globular domain forming a flexible hinge near the middle of the molecule. These domains are separated by coiled-coil structures.</text>
</comment>
<accession>A0A5C4TKL2</accession>
<dbReference type="NCBIfam" id="TIGR02168">
    <property type="entry name" value="SMC_prok_B"/>
    <property type="match status" value="1"/>
</dbReference>
<sequence>MKLKSIQIAGFKSFANKTNIDFQNGFTGIVGPNGSGKSNVIEAVRWALGEQSAKSLRGKKMKDVIFSGSKDQHPLNRAEVSLIFDNTSHFLESDYSEVKVTRKYYRSGESIYSINDHECLLRDIHNLFMDTGLGEGSLSIISQGNVDDILDDDVQKRRTIIETAAGVYHYKKQKNESEKKLEDTQLNLDRISDIIREIEKQMNPLKEQSEIASLYLSKNKYLNELKFNKFEFVLKNNSEEKSKIQNKLKEVQIEHGQLIKEIDNLNLNKEKLSQKINQLDIDKENLQSELLEKNKLLENLSSEKKLNEQRKKFDLQKQNDLQQQLDDLISNKNKLAGQLAKESDNQESLKKQLTNLENKLKTLKIEQLEKDVLFTEKEINKGRSKYVELMQKISDTRNDLRMNEKLSQQADSNSKLLFQELRQKKDQLNSINESINNIISKLKLLKENEVEASKKLEKYESLIKNDENRVETMRANWLDALRIFQEAKTERDGLASLLENHNNLYRGTRNLLKQKEHLSGIIGAVGDYLNVDNQYIKAIETALGAAIQQIIVENVSDARKAIAYLNKNKLGRVTLLPVNGITDRFVSDTILQKVRQIDGFIGIASDLVQIDDKYKQVKQHLLGGIIIADSLKSATQISNICNHRVKVVSLDGDVVNAGGSITGGENQRQNDGLLTQKNNLINLKNQVQRMQEKLNSGEQNLKEIQFKLKDDQEKKRMVYQDSSEISSKLMLEKNNLSLQENEKNKIEREIKALNLKLGNRRDNEFEQPEDLKQQITKLQEQIDDNQSRNKSLTSNLELLKHDYNVELNSKNDLQQQIGIVKERLSNVNQICSNIKQQIDKNEINQTNSKNLIKKIKQKLAEISKVNHFDTHDIQIQINETENNFNQTKEILDTKRTELQQLDAKIGQEQNHLIENNEYLNQFKSQLTVVDHNLSRIKTKFDELNNSNQIYKKLDLNLNQLNNEIQNIQLQISELGPVNLGSIEAYQEIKERHEFMQHQMNDLLEAKNQLLTIMDKMDETVKVRFEQAYNKISASFSQVFRNIFGGGEAKLELSEPHHLLTTGIDILVKPPGKRYRNITLLSGGEKALTALALLFAIIEVKPVPFVILDEAESALDPANVDRFAKYIKNLKNETQFIVVTHRKETMIYADDLFGITMQDSGVSKLVSVDLINHKDRR</sequence>
<dbReference type="GO" id="GO:0005524">
    <property type="term" value="F:ATP binding"/>
    <property type="evidence" value="ECO:0007669"/>
    <property type="project" value="UniProtKB-UniRule"/>
</dbReference>
<evidence type="ECO:0000256" key="1">
    <source>
        <dbReference type="ARBA" id="ARBA00004496"/>
    </source>
</evidence>
<dbReference type="SUPFAM" id="SSF52540">
    <property type="entry name" value="P-loop containing nucleoside triphosphate hydrolases"/>
    <property type="match status" value="2"/>
</dbReference>
<dbReference type="PIRSF" id="PIRSF005719">
    <property type="entry name" value="SMC"/>
    <property type="match status" value="1"/>
</dbReference>
<dbReference type="SUPFAM" id="SSF57997">
    <property type="entry name" value="Tropomyosin"/>
    <property type="match status" value="1"/>
</dbReference>